<dbReference type="Proteomes" id="UP001144612">
    <property type="component" value="Unassembled WGS sequence"/>
</dbReference>
<gene>
    <name evidence="2" type="ORF">OW729_11825</name>
</gene>
<sequence length="177" mass="20154">MKDTKKGITLIELIIVIALIGIILIPISNFFLTSYSNLHKVDKEIELQSQGEKALEKFVKISMMSSGIQSIKRNNEELNLQKKCTSIDRIVLKNSSASSEEEDYDVFQLIDNKLWYVRGEKDLDATKMGKVIGENISSINVEETKNLKEAEGIYLVINLSYKDVKSVVESKVYFRNK</sequence>
<organism evidence="2 3">
    <name type="scientific">Clostridium brassicae</name>
    <dbReference type="NCBI Taxonomy" id="2999072"/>
    <lineage>
        <taxon>Bacteria</taxon>
        <taxon>Bacillati</taxon>
        <taxon>Bacillota</taxon>
        <taxon>Clostridia</taxon>
        <taxon>Eubacteriales</taxon>
        <taxon>Clostridiaceae</taxon>
        <taxon>Clostridium</taxon>
    </lineage>
</organism>
<feature type="transmembrane region" description="Helical" evidence="1">
    <location>
        <begin position="7"/>
        <end position="32"/>
    </location>
</feature>
<dbReference type="NCBIfam" id="TIGR02532">
    <property type="entry name" value="IV_pilin_GFxxxE"/>
    <property type="match status" value="1"/>
</dbReference>
<evidence type="ECO:0000256" key="1">
    <source>
        <dbReference type="SAM" id="Phobius"/>
    </source>
</evidence>
<dbReference type="InterPro" id="IPR012902">
    <property type="entry name" value="N_methyl_site"/>
</dbReference>
<name>A0ABT4DAE9_9CLOT</name>
<keyword evidence="1" id="KW-1133">Transmembrane helix</keyword>
<proteinExistence type="predicted"/>
<keyword evidence="3" id="KW-1185">Reference proteome</keyword>
<protein>
    <submittedName>
        <fullName evidence="2">Prepilin-type N-terminal cleavage/methylation domain-containing protein</fullName>
    </submittedName>
</protein>
<evidence type="ECO:0000313" key="2">
    <source>
        <dbReference type="EMBL" id="MCY6959295.1"/>
    </source>
</evidence>
<comment type="caution">
    <text evidence="2">The sequence shown here is derived from an EMBL/GenBank/DDBJ whole genome shotgun (WGS) entry which is preliminary data.</text>
</comment>
<evidence type="ECO:0000313" key="3">
    <source>
        <dbReference type="Proteomes" id="UP001144612"/>
    </source>
</evidence>
<accession>A0ABT4DAE9</accession>
<dbReference type="Pfam" id="PF07963">
    <property type="entry name" value="N_methyl"/>
    <property type="match status" value="1"/>
</dbReference>
<reference evidence="2" key="1">
    <citation type="submission" date="2022-12" db="EMBL/GenBank/DDBJ databases">
        <title>Clostridium sp. nov., isolated from industrial wastewater.</title>
        <authorList>
            <person name="Jiayan W."/>
        </authorList>
    </citation>
    <scope>NUCLEOTIDE SEQUENCE</scope>
    <source>
        <strain evidence="2">ZC22-4</strain>
    </source>
</reference>
<keyword evidence="1" id="KW-0812">Transmembrane</keyword>
<dbReference type="RefSeq" id="WP_268061722.1">
    <property type="nucleotide sequence ID" value="NZ_JAPQFJ010000012.1"/>
</dbReference>
<dbReference type="EMBL" id="JAPQFJ010000012">
    <property type="protein sequence ID" value="MCY6959295.1"/>
    <property type="molecule type" value="Genomic_DNA"/>
</dbReference>
<keyword evidence="1" id="KW-0472">Membrane</keyword>